<dbReference type="AlphaFoldDB" id="A0A250VNQ3"/>
<keyword evidence="3" id="KW-1185">Reference proteome</keyword>
<evidence type="ECO:0000256" key="1">
    <source>
        <dbReference type="SAM" id="MobiDB-lite"/>
    </source>
</evidence>
<gene>
    <name evidence="2" type="ORF">SO3561_07151</name>
</gene>
<accession>A0A250VNQ3</accession>
<sequence length="272" mass="30454">MMPPTQRLQILRNRQPTRLRTLVIERYDVIDIAAMRRHPTTGKGAVLVARDDLPLGISRGPIGCRIDLHKQPTARIGKKPPPDRPRSEGDLTRLPRGDRPVPLQLGRPVLGPHQNIKRHRDLHDGSSPPPHRTRAIAHHAIPVDHKVVQRVGTLLRQSPPVIVERGRVCIDGLSHLGGLLSRQNGAEQGHPILSRIKDSLPIRFAPPMPLISPVRIGLMNLPTQQGPRLPDGQLRHLRDHDGLNLPSRLRLEHRTRFRDGLSLQIGDLPTLQ</sequence>
<comment type="caution">
    <text evidence="2">The sequence shown here is derived from an EMBL/GenBank/DDBJ whole genome shotgun (WGS) entry which is preliminary data.</text>
</comment>
<organism evidence="2 3">
    <name type="scientific">Streptomyces olivochromogenes</name>
    <dbReference type="NCBI Taxonomy" id="1963"/>
    <lineage>
        <taxon>Bacteria</taxon>
        <taxon>Bacillati</taxon>
        <taxon>Actinomycetota</taxon>
        <taxon>Actinomycetes</taxon>
        <taxon>Kitasatosporales</taxon>
        <taxon>Streptomycetaceae</taxon>
        <taxon>Streptomyces</taxon>
    </lineage>
</organism>
<evidence type="ECO:0000313" key="3">
    <source>
        <dbReference type="Proteomes" id="UP000217446"/>
    </source>
</evidence>
<proteinExistence type="predicted"/>
<evidence type="ECO:0000313" key="2">
    <source>
        <dbReference type="EMBL" id="GAX55590.1"/>
    </source>
</evidence>
<feature type="compositionally biased region" description="Basic and acidic residues" evidence="1">
    <location>
        <begin position="80"/>
        <end position="99"/>
    </location>
</feature>
<reference evidence="3" key="1">
    <citation type="submission" date="2017-05" db="EMBL/GenBank/DDBJ databases">
        <title>Streptomyces olivochromogenes NBRC 3561 whole genome shotgun sequence.</title>
        <authorList>
            <person name="Dohra H."/>
            <person name="Kodani S."/>
        </authorList>
    </citation>
    <scope>NUCLEOTIDE SEQUENCE [LARGE SCALE GENOMIC DNA]</scope>
    <source>
        <strain evidence="3">NBRC 3561</strain>
    </source>
</reference>
<dbReference type="Proteomes" id="UP000217446">
    <property type="component" value="Unassembled WGS sequence"/>
</dbReference>
<feature type="region of interest" description="Disordered" evidence="1">
    <location>
        <begin position="67"/>
        <end position="131"/>
    </location>
</feature>
<dbReference type="EMBL" id="BDQI01000019">
    <property type="protein sequence ID" value="GAX55590.1"/>
    <property type="molecule type" value="Genomic_DNA"/>
</dbReference>
<name>A0A250VNQ3_STROL</name>
<protein>
    <submittedName>
        <fullName evidence="2">Uncharacterized protein</fullName>
    </submittedName>
</protein>